<evidence type="ECO:0000256" key="1">
    <source>
        <dbReference type="SAM" id="Phobius"/>
    </source>
</evidence>
<feature type="transmembrane region" description="Helical" evidence="1">
    <location>
        <begin position="54"/>
        <end position="78"/>
    </location>
</feature>
<accession>A0A644TH09</accession>
<proteinExistence type="predicted"/>
<name>A0A644TH09_9ZZZZ</name>
<keyword evidence="1" id="KW-0812">Transmembrane</keyword>
<gene>
    <name evidence="2" type="ORF">SDC9_11915</name>
</gene>
<keyword evidence="1" id="KW-1133">Transmembrane helix</keyword>
<dbReference type="AlphaFoldDB" id="A0A644TH09"/>
<sequence>MDIKNQLNTWGKGLHHSADTLMKRGTVMSGIIPTLFLPPVFIGAAWLFKEYNLLLLLFSIIAIVIVAFYLIIFFIFAIRDPDRLQSEEYRCEVRRINMIAGSGLMEPIAAENLALGAATFNSRSQKDENDNEEVSK</sequence>
<evidence type="ECO:0000313" key="2">
    <source>
        <dbReference type="EMBL" id="MPL66246.1"/>
    </source>
</evidence>
<comment type="caution">
    <text evidence="2">The sequence shown here is derived from an EMBL/GenBank/DDBJ whole genome shotgun (WGS) entry which is preliminary data.</text>
</comment>
<organism evidence="2">
    <name type="scientific">bioreactor metagenome</name>
    <dbReference type="NCBI Taxonomy" id="1076179"/>
    <lineage>
        <taxon>unclassified sequences</taxon>
        <taxon>metagenomes</taxon>
        <taxon>ecological metagenomes</taxon>
    </lineage>
</organism>
<reference evidence="2" key="1">
    <citation type="submission" date="2019-08" db="EMBL/GenBank/DDBJ databases">
        <authorList>
            <person name="Kucharzyk K."/>
            <person name="Murdoch R.W."/>
            <person name="Higgins S."/>
            <person name="Loffler F."/>
        </authorList>
    </citation>
    <scope>NUCLEOTIDE SEQUENCE</scope>
</reference>
<protein>
    <submittedName>
        <fullName evidence="2">Uncharacterized protein</fullName>
    </submittedName>
</protein>
<dbReference type="EMBL" id="VSSQ01000031">
    <property type="protein sequence ID" value="MPL66246.1"/>
    <property type="molecule type" value="Genomic_DNA"/>
</dbReference>
<keyword evidence="1" id="KW-0472">Membrane</keyword>
<feature type="transmembrane region" description="Helical" evidence="1">
    <location>
        <begin position="27"/>
        <end position="48"/>
    </location>
</feature>